<gene>
    <name evidence="4" type="ORF">OUY24_24150</name>
</gene>
<evidence type="ECO:0000259" key="3">
    <source>
        <dbReference type="Pfam" id="PF13349"/>
    </source>
</evidence>
<feature type="region of interest" description="Disordered" evidence="1">
    <location>
        <begin position="198"/>
        <end position="234"/>
    </location>
</feature>
<evidence type="ECO:0000256" key="2">
    <source>
        <dbReference type="SAM" id="SignalP"/>
    </source>
</evidence>
<dbReference type="Gene3D" id="2.160.20.120">
    <property type="match status" value="1"/>
</dbReference>
<dbReference type="PROSITE" id="PS51257">
    <property type="entry name" value="PROKAR_LIPOPROTEIN"/>
    <property type="match status" value="1"/>
</dbReference>
<proteinExistence type="predicted"/>
<evidence type="ECO:0000256" key="1">
    <source>
        <dbReference type="SAM" id="MobiDB-lite"/>
    </source>
</evidence>
<evidence type="ECO:0000313" key="4">
    <source>
        <dbReference type="EMBL" id="MDA0643732.1"/>
    </source>
</evidence>
<dbReference type="EMBL" id="JAPNUD010000075">
    <property type="protein sequence ID" value="MDA0643732.1"/>
    <property type="molecule type" value="Genomic_DNA"/>
</dbReference>
<feature type="chain" id="PRO_5045760786" evidence="2">
    <location>
        <begin position="18"/>
        <end position="234"/>
    </location>
</feature>
<accession>A0ABT4T2N7</accession>
<feature type="signal peptide" evidence="2">
    <location>
        <begin position="1"/>
        <end position="17"/>
    </location>
</feature>
<evidence type="ECO:0000313" key="5">
    <source>
        <dbReference type="Proteomes" id="UP001212498"/>
    </source>
</evidence>
<dbReference type="Pfam" id="PF13349">
    <property type="entry name" value="DUF4097"/>
    <property type="match status" value="1"/>
</dbReference>
<organism evidence="4 5">
    <name type="scientific">Nonomuraea ferruginea</name>
    <dbReference type="NCBI Taxonomy" id="46174"/>
    <lineage>
        <taxon>Bacteria</taxon>
        <taxon>Bacillati</taxon>
        <taxon>Actinomycetota</taxon>
        <taxon>Actinomycetes</taxon>
        <taxon>Streptosporangiales</taxon>
        <taxon>Streptosporangiaceae</taxon>
        <taxon>Nonomuraea</taxon>
    </lineage>
</organism>
<dbReference type="RefSeq" id="WP_148033514.1">
    <property type="nucleotide sequence ID" value="NZ_BAABFD010000014.1"/>
</dbReference>
<dbReference type="InterPro" id="IPR025164">
    <property type="entry name" value="Toastrack_DUF4097"/>
</dbReference>
<reference evidence="4 5" key="1">
    <citation type="submission" date="2022-11" db="EMBL/GenBank/DDBJ databases">
        <title>Nonomuraea corallina sp. nov., a new species of the genus Nonomuraea isolated from sea side sediment in Thai sea.</title>
        <authorList>
            <person name="Ngamcharungchit C."/>
            <person name="Matsumoto A."/>
            <person name="Suriyachadkun C."/>
            <person name="Panbangred W."/>
            <person name="Inahashi Y."/>
            <person name="Intra B."/>
        </authorList>
    </citation>
    <scope>NUCLEOTIDE SEQUENCE [LARGE SCALE GENOMIC DNA]</scope>
    <source>
        <strain evidence="4 5">DSM 43553</strain>
    </source>
</reference>
<protein>
    <submittedName>
        <fullName evidence="4">DUF4097 family beta strand repeat-containing protein</fullName>
    </submittedName>
</protein>
<comment type="caution">
    <text evidence="4">The sequence shown here is derived from an EMBL/GenBank/DDBJ whole genome shotgun (WGS) entry which is preliminary data.</text>
</comment>
<feature type="domain" description="DUF4097" evidence="3">
    <location>
        <begin position="120"/>
        <end position="231"/>
    </location>
</feature>
<sequence length="234" mass="23976">MKRLVIAGGLLASAALLTGGLTGCGLTGIAGPTEQDSVSYEVAEKVTKLEVHNGSGDTEITETDRRTVKVDETIQWRGEKPTTEHTVNGDTLVIKYDCPRLVAGNCGVNYKIEVPKGLQVTTEAGSGDITLRALSGPLTVSSGSGTVDASGLTGKTVVAELGSGDIELEYAAAPDSAEVETGSGSVILRVPDEGYDVSTDVGSGDATVSVRDEQNAPRKIKVSAGSGDVSVLPQ</sequence>
<keyword evidence="2" id="KW-0732">Signal</keyword>
<name>A0ABT4T2N7_9ACTN</name>
<keyword evidence="5" id="KW-1185">Reference proteome</keyword>
<dbReference type="Proteomes" id="UP001212498">
    <property type="component" value="Unassembled WGS sequence"/>
</dbReference>